<keyword evidence="9" id="KW-0460">Magnesium</keyword>
<dbReference type="SUPFAM" id="SSF57783">
    <property type="entry name" value="Zinc beta-ribbon"/>
    <property type="match status" value="1"/>
</dbReference>
<dbReference type="InterPro" id="IPR036977">
    <property type="entry name" value="DNA_primase_Znf_CHC2"/>
</dbReference>
<dbReference type="EMBL" id="PFBI01000006">
    <property type="protein sequence ID" value="PIR84447.1"/>
    <property type="molecule type" value="Genomic_DNA"/>
</dbReference>
<dbReference type="PROSITE" id="PS50880">
    <property type="entry name" value="TOPRIM"/>
    <property type="match status" value="1"/>
</dbReference>
<evidence type="ECO:0000256" key="10">
    <source>
        <dbReference type="ARBA" id="ARBA00023125"/>
    </source>
</evidence>
<keyword evidence="3 12" id="KW-0808">Transferase</keyword>
<evidence type="ECO:0000313" key="16">
    <source>
        <dbReference type="Proteomes" id="UP000229344"/>
    </source>
</evidence>
<dbReference type="SUPFAM" id="SSF56731">
    <property type="entry name" value="DNA primase core"/>
    <property type="match status" value="1"/>
</dbReference>
<evidence type="ECO:0000256" key="3">
    <source>
        <dbReference type="ARBA" id="ARBA00022679"/>
    </source>
</evidence>
<dbReference type="Pfam" id="PF13155">
    <property type="entry name" value="Toprim_2"/>
    <property type="match status" value="1"/>
</dbReference>
<evidence type="ECO:0000256" key="11">
    <source>
        <dbReference type="ARBA" id="ARBA00023163"/>
    </source>
</evidence>
<dbReference type="Pfam" id="PF08275">
    <property type="entry name" value="DNAG_N"/>
    <property type="match status" value="1"/>
</dbReference>
<evidence type="ECO:0000256" key="9">
    <source>
        <dbReference type="ARBA" id="ARBA00022842"/>
    </source>
</evidence>
<evidence type="ECO:0000256" key="8">
    <source>
        <dbReference type="ARBA" id="ARBA00022833"/>
    </source>
</evidence>
<evidence type="ECO:0000256" key="2">
    <source>
        <dbReference type="ARBA" id="ARBA00022515"/>
    </source>
</evidence>
<keyword evidence="10 12" id="KW-0238">DNA-binding</keyword>
<dbReference type="GO" id="GO:0003899">
    <property type="term" value="F:DNA-directed RNA polymerase activity"/>
    <property type="evidence" value="ECO:0007669"/>
    <property type="project" value="UniProtKB-UniRule"/>
</dbReference>
<evidence type="ECO:0000256" key="4">
    <source>
        <dbReference type="ARBA" id="ARBA00022695"/>
    </source>
</evidence>
<dbReference type="EC" id="2.7.7.101" evidence="12"/>
<evidence type="ECO:0000256" key="12">
    <source>
        <dbReference type="HAMAP-Rule" id="MF_00974"/>
    </source>
</evidence>
<dbReference type="InterPro" id="IPR006295">
    <property type="entry name" value="DNA_primase_DnaG"/>
</dbReference>
<evidence type="ECO:0000256" key="1">
    <source>
        <dbReference type="ARBA" id="ARBA00022478"/>
    </source>
</evidence>
<protein>
    <recommendedName>
        <fullName evidence="12 13">DNA primase</fullName>
        <ecNumber evidence="12">2.7.7.101</ecNumber>
    </recommendedName>
</protein>
<comment type="caution">
    <text evidence="12">Lacks conserved residue(s) required for the propagation of feature annotation.</text>
</comment>
<dbReference type="GO" id="GO:1990077">
    <property type="term" value="C:primosome complex"/>
    <property type="evidence" value="ECO:0007669"/>
    <property type="project" value="UniProtKB-KW"/>
</dbReference>
<dbReference type="Proteomes" id="UP000229344">
    <property type="component" value="Unassembled WGS sequence"/>
</dbReference>
<evidence type="ECO:0000259" key="14">
    <source>
        <dbReference type="PROSITE" id="PS50880"/>
    </source>
</evidence>
<keyword evidence="11 12" id="KW-0804">Transcription</keyword>
<evidence type="ECO:0000256" key="13">
    <source>
        <dbReference type="PIRNR" id="PIRNR002811"/>
    </source>
</evidence>
<dbReference type="PANTHER" id="PTHR30313">
    <property type="entry name" value="DNA PRIMASE"/>
    <property type="match status" value="1"/>
</dbReference>
<dbReference type="InterPro" id="IPR050219">
    <property type="entry name" value="DnaG_primase"/>
</dbReference>
<keyword evidence="6 13" id="KW-0479">Metal-binding</keyword>
<dbReference type="SMART" id="SM00493">
    <property type="entry name" value="TOPRIM"/>
    <property type="match status" value="1"/>
</dbReference>
<dbReference type="NCBIfam" id="TIGR01391">
    <property type="entry name" value="dnaG"/>
    <property type="match status" value="1"/>
</dbReference>
<reference evidence="16" key="1">
    <citation type="submission" date="2017-09" db="EMBL/GenBank/DDBJ databases">
        <title>Depth-based differentiation of microbial function through sediment-hosted aquifers and enrichment of novel symbionts in the deep terrestrial subsurface.</title>
        <authorList>
            <person name="Probst A.J."/>
            <person name="Ladd B."/>
            <person name="Jarett J.K."/>
            <person name="Geller-Mcgrath D.E."/>
            <person name="Sieber C.M.K."/>
            <person name="Emerson J.B."/>
            <person name="Anantharaman K."/>
            <person name="Thomas B.C."/>
            <person name="Malmstrom R."/>
            <person name="Stieglmeier M."/>
            <person name="Klingl A."/>
            <person name="Woyke T."/>
            <person name="Ryan C.M."/>
            <person name="Banfield J.F."/>
        </authorList>
    </citation>
    <scope>NUCLEOTIDE SEQUENCE [LARGE SCALE GENOMIC DNA]</scope>
</reference>
<feature type="domain" description="Toprim" evidence="14">
    <location>
        <begin position="250"/>
        <end position="331"/>
    </location>
</feature>
<dbReference type="InterPro" id="IPR002694">
    <property type="entry name" value="Znf_CHC2"/>
</dbReference>
<proteinExistence type="inferred from homology"/>
<keyword evidence="2 12" id="KW-0639">Primosome</keyword>
<keyword evidence="4 12" id="KW-0548">Nucleotidyltransferase</keyword>
<dbReference type="Gene3D" id="3.90.980.10">
    <property type="entry name" value="DNA primase, catalytic core, N-terminal domain"/>
    <property type="match status" value="1"/>
</dbReference>
<dbReference type="Gene3D" id="3.90.580.10">
    <property type="entry name" value="Zinc finger, CHC2-type domain"/>
    <property type="match status" value="1"/>
</dbReference>
<comment type="catalytic activity">
    <reaction evidence="12">
        <text>ssDNA + n NTP = ssDNA/pppN(pN)n-1 hybrid + (n-1) diphosphate.</text>
        <dbReference type="EC" id="2.7.7.101"/>
    </reaction>
</comment>
<dbReference type="PIRSF" id="PIRSF002811">
    <property type="entry name" value="DnaG"/>
    <property type="match status" value="1"/>
</dbReference>
<keyword evidence="7" id="KW-0863">Zinc-finger</keyword>
<accession>A0A2H0UDI0</accession>
<dbReference type="InterPro" id="IPR013264">
    <property type="entry name" value="DNAG_N"/>
</dbReference>
<name>A0A2H0UDI0_9BACT</name>
<evidence type="ECO:0000313" key="15">
    <source>
        <dbReference type="EMBL" id="PIR84447.1"/>
    </source>
</evidence>
<dbReference type="GO" id="GO:0000428">
    <property type="term" value="C:DNA-directed RNA polymerase complex"/>
    <property type="evidence" value="ECO:0007669"/>
    <property type="project" value="UniProtKB-KW"/>
</dbReference>
<dbReference type="GO" id="GO:0006269">
    <property type="term" value="P:DNA replication, synthesis of primer"/>
    <property type="evidence" value="ECO:0007669"/>
    <property type="project" value="UniProtKB-UniRule"/>
</dbReference>
<dbReference type="SMART" id="SM00400">
    <property type="entry name" value="ZnF_CHCC"/>
    <property type="match status" value="1"/>
</dbReference>
<comment type="cofactor">
    <cofactor evidence="13">
        <name>Zn(2+)</name>
        <dbReference type="ChEBI" id="CHEBI:29105"/>
    </cofactor>
    <text evidence="13">Binds 1 zinc ion per monomer.</text>
</comment>
<comment type="function">
    <text evidence="12 13">RNA polymerase that catalyzes the synthesis of short RNA molecules used as primers for DNA polymerase during DNA replication.</text>
</comment>
<dbReference type="GO" id="GO:0005737">
    <property type="term" value="C:cytoplasm"/>
    <property type="evidence" value="ECO:0007669"/>
    <property type="project" value="TreeGrafter"/>
</dbReference>
<dbReference type="GO" id="GO:0008270">
    <property type="term" value="F:zinc ion binding"/>
    <property type="evidence" value="ECO:0007669"/>
    <property type="project" value="UniProtKB-KW"/>
</dbReference>
<dbReference type="HAMAP" id="MF_00974">
    <property type="entry name" value="DNA_primase_DnaG"/>
    <property type="match status" value="1"/>
</dbReference>
<dbReference type="FunFam" id="3.90.580.10:FF:000001">
    <property type="entry name" value="DNA primase"/>
    <property type="match status" value="1"/>
</dbReference>
<sequence>MNDNVTKIKERLSILDVVSSYVELHKAGKNYKGKSPFTTEKTPSFYVSPDRGMYYCFSSNQGGDVFTFIEKMEGVDFKGALAILAEKAGVELVQEDPQKRDARDTQYVLIEDATKFFFQQGVNTKGAQDYVLDRGVSGKTIHTWRIGFAPDAWRSLREHLQEKGYTDAQIQSAGLIKTADGGKEPYDVFRNRIMFPIADNSGRIVAFSGRTLSQDKETPKYVNSPETEFYQKSDILFGYDKAKQSIRKFDFSILVEGQFDLVLAHQAGYSNTVAVSGTALTAHHIELLQRLSNRAVLALDSDRAGIAAVKRASGMMLARGMDVKVVNIEDGKDPADIIKEDSQRFKHMVGEALHVVEFLLSVLKRDLKDDRTYKLQVREEILPILARMPNRIDREHFENVIAKALETTKEGIHFEVERLNEEGKGEPADEYRAMAQEPVQTNTRYEDLVTYFLVMRDLLLSSDRKTLGEALEKHLQTLGITEEIHSDIGRRNKLAFTLEEEFSAYSDRQLREELSDRLTECARLMARRRAADIRSRIQEAERRGDSDDIPALIGEMTDSQHQLHITITL</sequence>
<gene>
    <name evidence="12 15" type="primary">dnaG</name>
    <name evidence="15" type="ORF">COU16_02600</name>
</gene>
<evidence type="ECO:0000256" key="6">
    <source>
        <dbReference type="ARBA" id="ARBA00022723"/>
    </source>
</evidence>
<dbReference type="GO" id="GO:0003677">
    <property type="term" value="F:DNA binding"/>
    <property type="evidence" value="ECO:0007669"/>
    <property type="project" value="UniProtKB-KW"/>
</dbReference>
<keyword evidence="8 13" id="KW-0862">Zinc</keyword>
<organism evidence="15 16">
    <name type="scientific">Candidatus Kaiserbacteria bacterium CG10_big_fil_rev_8_21_14_0_10_47_16</name>
    <dbReference type="NCBI Taxonomy" id="1974608"/>
    <lineage>
        <taxon>Bacteria</taxon>
        <taxon>Candidatus Kaiseribacteriota</taxon>
    </lineage>
</organism>
<comment type="caution">
    <text evidence="15">The sequence shown here is derived from an EMBL/GenBank/DDBJ whole genome shotgun (WGS) entry which is preliminary data.</text>
</comment>
<dbReference type="InterPro" id="IPR006171">
    <property type="entry name" value="TOPRIM_dom"/>
</dbReference>
<dbReference type="PANTHER" id="PTHR30313:SF2">
    <property type="entry name" value="DNA PRIMASE"/>
    <property type="match status" value="1"/>
</dbReference>
<comment type="similarity">
    <text evidence="12 13">Belongs to the DnaG primase family.</text>
</comment>
<dbReference type="InterPro" id="IPR037068">
    <property type="entry name" value="DNA_primase_core_N_sf"/>
</dbReference>
<keyword evidence="1 12" id="KW-0240">DNA-directed RNA polymerase</keyword>
<dbReference type="AlphaFoldDB" id="A0A2H0UDI0"/>
<dbReference type="Pfam" id="PF01807">
    <property type="entry name" value="Zn_ribbon_DnaG"/>
    <property type="match status" value="1"/>
</dbReference>
<dbReference type="InterPro" id="IPR030846">
    <property type="entry name" value="DnaG_bac"/>
</dbReference>
<dbReference type="Gene3D" id="3.40.1360.10">
    <property type="match status" value="1"/>
</dbReference>
<dbReference type="CDD" id="cd03364">
    <property type="entry name" value="TOPRIM_DnaG_primases"/>
    <property type="match status" value="1"/>
</dbReference>
<evidence type="ECO:0000256" key="7">
    <source>
        <dbReference type="ARBA" id="ARBA00022771"/>
    </source>
</evidence>
<comment type="subunit">
    <text evidence="12">Monomer. Interacts with DnaB.</text>
</comment>
<evidence type="ECO:0000256" key="5">
    <source>
        <dbReference type="ARBA" id="ARBA00022705"/>
    </source>
</evidence>
<dbReference type="InterPro" id="IPR034151">
    <property type="entry name" value="TOPRIM_DnaG_bac"/>
</dbReference>
<keyword evidence="5 12" id="KW-0235">DNA replication</keyword>